<feature type="repeat" description="TPR" evidence="1">
    <location>
        <begin position="69"/>
        <end position="102"/>
    </location>
</feature>
<organism evidence="2 3">
    <name type="scientific">Alkalicaulis satelles</name>
    <dbReference type="NCBI Taxonomy" id="2609175"/>
    <lineage>
        <taxon>Bacteria</taxon>
        <taxon>Pseudomonadati</taxon>
        <taxon>Pseudomonadota</taxon>
        <taxon>Alphaproteobacteria</taxon>
        <taxon>Maricaulales</taxon>
        <taxon>Maricaulaceae</taxon>
        <taxon>Alkalicaulis</taxon>
    </lineage>
</organism>
<dbReference type="RefSeq" id="WP_150023606.1">
    <property type="nucleotide sequence ID" value="NZ_VWOJ01000003.1"/>
</dbReference>
<dbReference type="PROSITE" id="PS50005">
    <property type="entry name" value="TPR"/>
    <property type="match status" value="1"/>
</dbReference>
<keyword evidence="1" id="KW-0802">TPR repeat</keyword>
<dbReference type="Pfam" id="PF13469">
    <property type="entry name" value="Sulfotransfer_3"/>
    <property type="match status" value="1"/>
</dbReference>
<comment type="caution">
    <text evidence="2">The sequence shown here is derived from an EMBL/GenBank/DDBJ whole genome shotgun (WGS) entry which is preliminary data.</text>
</comment>
<dbReference type="EMBL" id="VWOJ01000003">
    <property type="protein sequence ID" value="KAA5802356.1"/>
    <property type="molecule type" value="Genomic_DNA"/>
</dbReference>
<dbReference type="Gene3D" id="3.40.50.300">
    <property type="entry name" value="P-loop containing nucleotide triphosphate hydrolases"/>
    <property type="match status" value="1"/>
</dbReference>
<protein>
    <submittedName>
        <fullName evidence="2">Tetratricopeptide repeat protein</fullName>
    </submittedName>
</protein>
<name>A0A5M6ZC91_9PROT</name>
<dbReference type="Pfam" id="PF14559">
    <property type="entry name" value="TPR_19"/>
    <property type="match status" value="1"/>
</dbReference>
<evidence type="ECO:0000256" key="1">
    <source>
        <dbReference type="PROSITE-ProRule" id="PRU00339"/>
    </source>
</evidence>
<dbReference type="Gene3D" id="1.25.40.10">
    <property type="entry name" value="Tetratricopeptide repeat domain"/>
    <property type="match status" value="1"/>
</dbReference>
<evidence type="ECO:0000313" key="2">
    <source>
        <dbReference type="EMBL" id="KAA5802356.1"/>
    </source>
</evidence>
<dbReference type="AlphaFoldDB" id="A0A5M6ZC91"/>
<dbReference type="InterPro" id="IPR019734">
    <property type="entry name" value="TPR_rpt"/>
</dbReference>
<dbReference type="InterPro" id="IPR027417">
    <property type="entry name" value="P-loop_NTPase"/>
</dbReference>
<dbReference type="SUPFAM" id="SSF48452">
    <property type="entry name" value="TPR-like"/>
    <property type="match status" value="1"/>
</dbReference>
<accession>A0A5M6ZC91</accession>
<keyword evidence="3" id="KW-1185">Reference proteome</keyword>
<proteinExistence type="predicted"/>
<reference evidence="2 3" key="1">
    <citation type="submission" date="2019-09" db="EMBL/GenBank/DDBJ databases">
        <authorList>
            <person name="Kevbrin V."/>
            <person name="Grouzdev D.S."/>
        </authorList>
    </citation>
    <scope>NUCLEOTIDE SEQUENCE [LARGE SCALE GENOMIC DNA]</scope>
    <source>
        <strain evidence="2 3">G-192</strain>
    </source>
</reference>
<dbReference type="Proteomes" id="UP000325122">
    <property type="component" value="Unassembled WGS sequence"/>
</dbReference>
<dbReference type="SUPFAM" id="SSF52540">
    <property type="entry name" value="P-loop containing nucleoside triphosphate hydrolases"/>
    <property type="match status" value="1"/>
</dbReference>
<sequence length="477" mass="51883">MTDLISRLQSAIQSEHLLEISRATRAVLAADLKLGSEWASIAGTCMQAGDDLAALQAAGRVAEAAPDHLESWLWVAAAYTAMGDHANALKVLETQIKRHPGDVVLRRRAGRALLELGRRREAELHFREAVALSGGDAIAYEGLAQSRVFAPGDDVLVHMEQTRINLPENAPTEQRGVLAYAIAKAYEDVGEYDIAARRVSEGAAFYRETAAFDVDRHDQAVDHLLSVYDTRFAGSQEEAGLIDARPVFIIAPPAAGASWLARALGADETAFALERTNSLFWMSASPLGDQTPDDIERALKEGGDQSVLADVGRAYLRFAEERAGQARRIIDPSSLNEMSVGAAGLSLPAARFIVITREPADLAWAVFKRRFRKGRYWTYHLDDITRVMAMTAKLTERWSMLFPDRILTVSYEALAADPGGEVKRIAAFAGVDPEAAAAEAWLRADLFKADPVGVHERAASRLPALKAALERAGFNPG</sequence>
<evidence type="ECO:0000313" key="3">
    <source>
        <dbReference type="Proteomes" id="UP000325122"/>
    </source>
</evidence>
<gene>
    <name evidence="2" type="ORF">F1654_11060</name>
</gene>
<dbReference type="InterPro" id="IPR011990">
    <property type="entry name" value="TPR-like_helical_dom_sf"/>
</dbReference>